<accession>A0ABT3V3Y9</accession>
<organism evidence="1 2">
    <name type="scientific">Streptomyces ortus</name>
    <dbReference type="NCBI Taxonomy" id="2867268"/>
    <lineage>
        <taxon>Bacteria</taxon>
        <taxon>Bacillati</taxon>
        <taxon>Actinomycetota</taxon>
        <taxon>Actinomycetes</taxon>
        <taxon>Kitasatosporales</taxon>
        <taxon>Streptomycetaceae</taxon>
        <taxon>Streptomyces</taxon>
    </lineage>
</organism>
<dbReference type="EMBL" id="JAIFZO010000002">
    <property type="protein sequence ID" value="MCX4233629.1"/>
    <property type="molecule type" value="Genomic_DNA"/>
</dbReference>
<gene>
    <name evidence="1" type="ORF">K3769_12740</name>
</gene>
<dbReference type="RefSeq" id="WP_267026549.1">
    <property type="nucleotide sequence ID" value="NZ_JAIFZO010000002.1"/>
</dbReference>
<keyword evidence="2" id="KW-1185">Reference proteome</keyword>
<proteinExistence type="predicted"/>
<protein>
    <submittedName>
        <fullName evidence="1">Uncharacterized protein</fullName>
    </submittedName>
</protein>
<comment type="caution">
    <text evidence="1">The sequence shown here is derived from an EMBL/GenBank/DDBJ whole genome shotgun (WGS) entry which is preliminary data.</text>
</comment>
<evidence type="ECO:0000313" key="2">
    <source>
        <dbReference type="Proteomes" id="UP001165590"/>
    </source>
</evidence>
<name>A0ABT3V3Y9_9ACTN</name>
<evidence type="ECO:0000313" key="1">
    <source>
        <dbReference type="EMBL" id="MCX4233629.1"/>
    </source>
</evidence>
<dbReference type="Proteomes" id="UP001165590">
    <property type="component" value="Unassembled WGS sequence"/>
</dbReference>
<reference evidence="1" key="1">
    <citation type="journal article" date="2022" name="bioRxiv">
        <title>Discovery and biosynthetic assessment of Streptomyces ortus sp nov. isolated from a deep-sea sponge.</title>
        <authorList>
            <person name="Williams S.E."/>
        </authorList>
    </citation>
    <scope>NUCLEOTIDE SEQUENCE</scope>
    <source>
        <strain evidence="1">A15ISP2-DRY2</strain>
    </source>
</reference>
<sequence length="231" mass="25475">MSTHSEPLRRLALDRLIKDAGGTALPDDVTDEPHFAELLDECAALIDEITFTKKNDGAVAQATVGAHPLVTYDPVYSSGEATTDDAPFRTASILHEIMHVSVDKLYDKPTDPGEKVYWQSVNFHYATTAGSSFAEQSQTVNDNLDKMLARAAADPKVDTTLRSHIQRRYVYGASTPNVHYDTVLLDLLVYLRLKGHSRKNVLFAYLTKLSQEARNRRMDSKGGPVPPASAT</sequence>